<dbReference type="InterPro" id="IPR000055">
    <property type="entry name" value="Restrct_endonuc_typeI_TRD"/>
</dbReference>
<dbReference type="InterPro" id="IPR052021">
    <property type="entry name" value="Type-I_RS_S_subunit"/>
</dbReference>
<keyword evidence="5" id="KW-0540">Nuclease</keyword>
<accession>A0A8U0I076</accession>
<evidence type="ECO:0000256" key="2">
    <source>
        <dbReference type="ARBA" id="ARBA00022747"/>
    </source>
</evidence>
<dbReference type="GeneID" id="72185366"/>
<keyword evidence="6" id="KW-1185">Reference proteome</keyword>
<dbReference type="PANTHER" id="PTHR30408">
    <property type="entry name" value="TYPE-1 RESTRICTION ENZYME ECOKI SPECIFICITY PROTEIN"/>
    <property type="match status" value="1"/>
</dbReference>
<gene>
    <name evidence="5" type="ORF">M0R89_09165</name>
</gene>
<feature type="domain" description="Type I restriction modification DNA specificity" evidence="4">
    <location>
        <begin position="234"/>
        <end position="377"/>
    </location>
</feature>
<evidence type="ECO:0000256" key="3">
    <source>
        <dbReference type="ARBA" id="ARBA00023125"/>
    </source>
</evidence>
<keyword evidence="5" id="KW-0255">Endonuclease</keyword>
<name>A0A8U0I076_9EURY</name>
<dbReference type="PANTHER" id="PTHR30408:SF12">
    <property type="entry name" value="TYPE I RESTRICTION ENZYME MJAVIII SPECIFICITY SUBUNIT"/>
    <property type="match status" value="1"/>
</dbReference>
<protein>
    <submittedName>
        <fullName evidence="5">Restriction endonuclease subunit S</fullName>
    </submittedName>
</protein>
<keyword evidence="2" id="KW-0680">Restriction system</keyword>
<keyword evidence="3" id="KW-0238">DNA-binding</keyword>
<evidence type="ECO:0000313" key="6">
    <source>
        <dbReference type="Proteomes" id="UP000830729"/>
    </source>
</evidence>
<evidence type="ECO:0000256" key="1">
    <source>
        <dbReference type="ARBA" id="ARBA00010923"/>
    </source>
</evidence>
<dbReference type="GO" id="GO:0003677">
    <property type="term" value="F:DNA binding"/>
    <property type="evidence" value="ECO:0007669"/>
    <property type="project" value="UniProtKB-KW"/>
</dbReference>
<keyword evidence="5" id="KW-0378">Hydrolase</keyword>
<dbReference type="Gene3D" id="1.10.287.1120">
    <property type="entry name" value="Bipartite methylase S protein"/>
    <property type="match status" value="1"/>
</dbReference>
<dbReference type="Proteomes" id="UP000830729">
    <property type="component" value="Chromosome"/>
</dbReference>
<reference evidence="5 6" key="1">
    <citation type="submission" date="2022-04" db="EMBL/GenBank/DDBJ databases">
        <title>Diverse halophilic archaea isolated from saline environments.</title>
        <authorList>
            <person name="Cui H.-L."/>
        </authorList>
    </citation>
    <scope>NUCLEOTIDE SEQUENCE [LARGE SCALE GENOMIC DNA]</scope>
    <source>
        <strain evidence="5 6">XZYJT49</strain>
    </source>
</reference>
<dbReference type="Pfam" id="PF01420">
    <property type="entry name" value="Methylase_S"/>
    <property type="match status" value="2"/>
</dbReference>
<dbReference type="GO" id="GO:0004519">
    <property type="term" value="F:endonuclease activity"/>
    <property type="evidence" value="ECO:0007669"/>
    <property type="project" value="UniProtKB-KW"/>
</dbReference>
<dbReference type="REBASE" id="616321">
    <property type="entry name" value="S.HspJT49ORF9170P"/>
</dbReference>
<dbReference type="GO" id="GO:0009307">
    <property type="term" value="P:DNA restriction-modification system"/>
    <property type="evidence" value="ECO:0007669"/>
    <property type="project" value="UniProtKB-KW"/>
</dbReference>
<dbReference type="RefSeq" id="WP_248652237.1">
    <property type="nucleotide sequence ID" value="NZ_CP096659.1"/>
</dbReference>
<dbReference type="InterPro" id="IPR044946">
    <property type="entry name" value="Restrct_endonuc_typeI_TRD_sf"/>
</dbReference>
<dbReference type="Gene3D" id="3.90.220.20">
    <property type="entry name" value="DNA methylase specificity domains"/>
    <property type="match status" value="2"/>
</dbReference>
<organism evidence="5 6">
    <name type="scientific">Halorussus limi</name>
    <dbReference type="NCBI Taxonomy" id="2938695"/>
    <lineage>
        <taxon>Archaea</taxon>
        <taxon>Methanobacteriati</taxon>
        <taxon>Methanobacteriota</taxon>
        <taxon>Stenosarchaea group</taxon>
        <taxon>Halobacteria</taxon>
        <taxon>Halobacteriales</taxon>
        <taxon>Haladaptataceae</taxon>
        <taxon>Halorussus</taxon>
    </lineage>
</organism>
<dbReference type="SUPFAM" id="SSF116734">
    <property type="entry name" value="DNA methylase specificity domain"/>
    <property type="match status" value="2"/>
</dbReference>
<feature type="domain" description="Type I restriction modification DNA specificity" evidence="4">
    <location>
        <begin position="19"/>
        <end position="179"/>
    </location>
</feature>
<comment type="similarity">
    <text evidence="1">Belongs to the type-I restriction system S methylase family.</text>
</comment>
<dbReference type="AlphaFoldDB" id="A0A8U0I076"/>
<evidence type="ECO:0000259" key="4">
    <source>
        <dbReference type="Pfam" id="PF01420"/>
    </source>
</evidence>
<evidence type="ECO:0000313" key="5">
    <source>
        <dbReference type="EMBL" id="UPV76204.1"/>
    </source>
</evidence>
<dbReference type="KEGG" id="halx:M0R89_09165"/>
<proteinExistence type="inferred from homology"/>
<sequence>MSKGEYKDVQIGPKTTSIPESWEVKPLEEIFDLYAGGDIEDSQYSETKDEAHPYPIYANSTEDSGLYGYCSDFQYPEGSVTITGRGDLGHAVYRNNKFNAAVRLVVLSPSEDLDGRFFAYYINGNVYFPPESTGVPQLTRPQVAKTKVCFPPLPEQRRIADILSTVDEQIQQTDKIIKETKELKRGLIQDIFDLETTGESSRNTSGISLEEVPEKSLSNHVSVISGVHVKSDKVSDDSTKTPYLTGPDDFDEFGFSVTKFTDDPPKFCEPGDTLVTVKGSGCGKTTFANKRASISRQLKALRADGSLEDYYLYYWMQTKQELLSILAQGTSIPGLSTSDLTTLRIPVPSMETQAQIGNLLSNVDEKIRQETRHKEGLQELKHGLMQDLLTGKVRVNID</sequence>
<dbReference type="EMBL" id="CP096659">
    <property type="protein sequence ID" value="UPV76204.1"/>
    <property type="molecule type" value="Genomic_DNA"/>
</dbReference>